<evidence type="ECO:0000313" key="1">
    <source>
        <dbReference type="EMBL" id="RJF37737.1"/>
    </source>
</evidence>
<dbReference type="RefSeq" id="WP_119852409.1">
    <property type="nucleotide sequence ID" value="NZ_QYSE01000001.1"/>
</dbReference>
<proteinExistence type="predicted"/>
<accession>A0A3A3ERA5</accession>
<dbReference type="Proteomes" id="UP000265938">
    <property type="component" value="Unassembled WGS sequence"/>
</dbReference>
<dbReference type="AlphaFoldDB" id="A0A3A3ERA5"/>
<protein>
    <submittedName>
        <fullName evidence="1">Uncharacterized protein</fullName>
    </submittedName>
</protein>
<organism evidence="1 2">
    <name type="scientific">Pseudoalteromonas gelatinilytica</name>
    <dbReference type="NCBI Taxonomy" id="1703256"/>
    <lineage>
        <taxon>Bacteria</taxon>
        <taxon>Pseudomonadati</taxon>
        <taxon>Pseudomonadota</taxon>
        <taxon>Gammaproteobacteria</taxon>
        <taxon>Alteromonadales</taxon>
        <taxon>Pseudoalteromonadaceae</taxon>
        <taxon>Pseudoalteromonas</taxon>
    </lineage>
</organism>
<dbReference type="EMBL" id="QYSE01000001">
    <property type="protein sequence ID" value="RJF37737.1"/>
    <property type="molecule type" value="Genomic_DNA"/>
</dbReference>
<sequence>MSVKNKAIDRNKHGKINRKYTGPYSTYFYQQTPSWWVKMTMTKPRRRLNKALCKLVLNGADPEGIVFPLGNSKPHEYFW</sequence>
<comment type="caution">
    <text evidence="1">The sequence shown here is derived from an EMBL/GenBank/DDBJ whole genome shotgun (WGS) entry which is preliminary data.</text>
</comment>
<evidence type="ECO:0000313" key="2">
    <source>
        <dbReference type="Proteomes" id="UP000265938"/>
    </source>
</evidence>
<gene>
    <name evidence="1" type="ORF">D4741_06635</name>
</gene>
<reference evidence="1 2" key="1">
    <citation type="submission" date="2018-09" db="EMBL/GenBank/DDBJ databases">
        <title>Identification of marine bacteria producing industrial enzymes.</title>
        <authorList>
            <person name="Cheng T.H."/>
            <person name="Saidin J."/>
            <person name="Muhd D.D."/>
            <person name="Isa M.N.M."/>
            <person name="Bakar M.F.A."/>
            <person name="Ismail N."/>
        </authorList>
    </citation>
    <scope>NUCLEOTIDE SEQUENCE [LARGE SCALE GENOMIC DNA]</scope>
    <source>
        <strain evidence="1 2">MNAD 1.6</strain>
    </source>
</reference>
<name>A0A3A3ERA5_9GAMM</name>